<gene>
    <name evidence="2" type="ORF">LG45_00135</name>
</gene>
<sequence>MQGHFYAQTFNVAPVLTATGNQIYCPQTSMKIVTDMTIVDPDNNGIDAIYIQISSGYSIGTDILALTGIHPTISSSWNPTLGKLTLFGLSGQPTYTALIAAIKDVEFSNSSTNPSGSRTFSITVGEANYLPSNGHYYQYISNIGVTWTSAKTLAELSQYYGLQGYLATITSVEEKQLSGEQAAGAGWIGGSDEETEGVWKWMSGPEAGTNFSYTFWNTSEPNNQGNEDYAHITAPGVGILGSWNDLSNTGEASGSYQPKGYIVEYGGTPGDPVLQISTSSTITIPSITSTVQASNCDSSSMTLQATTNIGTINWYTNPSGGTPIHTGTSFTTPILTTTTTYYVDSFPAGCTSGTRTAVTATVNQVPTITINPTTPICEGNTASITASTTIGTISWFDSMTSTTPIATGSTFVTPNLTTNTTYYAEANNNGCISSRVSVSVSVNPIPNVTDETIEICENDTLVLNAGISGMTYLWSTGETTQSVVYNGSNNYSVIVTNSSNCSKTKNFTIIEYAEPIIQEVLVQGSTATIIMSQAGDFEYSVDGINYQDSNIFTIQQGGLYIAYVKEKHDCGLDTQSFIIISIPLFFTPNGDGVNDNWIIKGLTHYPNAKVGVFDRYGKLIIQLTATKFFWDGTHNGQQLISDDYWFTLKIDDTKPEIKGHFSMIR</sequence>
<dbReference type="eggNOG" id="COG3291">
    <property type="taxonomic scope" value="Bacteria"/>
</dbReference>
<evidence type="ECO:0000313" key="2">
    <source>
        <dbReference type="EMBL" id="KGD69230.1"/>
    </source>
</evidence>
<dbReference type="NCBIfam" id="TIGR04131">
    <property type="entry name" value="Bac_Flav_CTERM"/>
    <property type="match status" value="1"/>
</dbReference>
<evidence type="ECO:0000313" key="3">
    <source>
        <dbReference type="Proteomes" id="UP000029554"/>
    </source>
</evidence>
<dbReference type="InterPro" id="IPR016187">
    <property type="entry name" value="CTDL_fold"/>
</dbReference>
<dbReference type="Pfam" id="PF00059">
    <property type="entry name" value="Lectin_C"/>
    <property type="match status" value="1"/>
</dbReference>
<dbReference type="eggNOG" id="COG3209">
    <property type="taxonomic scope" value="Bacteria"/>
</dbReference>
<name>A0A095V314_9FLAO</name>
<dbReference type="SMART" id="SM00034">
    <property type="entry name" value="CLECT"/>
    <property type="match status" value="1"/>
</dbReference>
<dbReference type="EMBL" id="JRHH01000001">
    <property type="protein sequence ID" value="KGD69230.1"/>
    <property type="molecule type" value="Genomic_DNA"/>
</dbReference>
<dbReference type="Pfam" id="PF19081">
    <property type="entry name" value="Ig_7"/>
    <property type="match status" value="2"/>
</dbReference>
<organism evidence="2 3">
    <name type="scientific">Flavobacterium aquatile LMG 4008 = ATCC 11947</name>
    <dbReference type="NCBI Taxonomy" id="1453498"/>
    <lineage>
        <taxon>Bacteria</taxon>
        <taxon>Pseudomonadati</taxon>
        <taxon>Bacteroidota</taxon>
        <taxon>Flavobacteriia</taxon>
        <taxon>Flavobacteriales</taxon>
        <taxon>Flavobacteriaceae</taxon>
        <taxon>Flavobacterium</taxon>
    </lineage>
</organism>
<dbReference type="STRING" id="1453498.LG45_00135"/>
<dbReference type="Pfam" id="PF13585">
    <property type="entry name" value="CHU_C"/>
    <property type="match status" value="1"/>
</dbReference>
<dbReference type="AlphaFoldDB" id="A0A095V314"/>
<feature type="domain" description="C-type lectin" evidence="1">
    <location>
        <begin position="132"/>
        <end position="245"/>
    </location>
</feature>
<protein>
    <recommendedName>
        <fullName evidence="1">C-type lectin domain-containing protein</fullName>
    </recommendedName>
</protein>
<evidence type="ECO:0000259" key="1">
    <source>
        <dbReference type="PROSITE" id="PS50041"/>
    </source>
</evidence>
<dbReference type="InterPro" id="IPR026341">
    <property type="entry name" value="T9SS_type_B"/>
</dbReference>
<dbReference type="InterPro" id="IPR044023">
    <property type="entry name" value="Ig_7"/>
</dbReference>
<dbReference type="Proteomes" id="UP000029554">
    <property type="component" value="Unassembled WGS sequence"/>
</dbReference>
<dbReference type="InterPro" id="IPR034007">
    <property type="entry name" value="CTLD_bac"/>
</dbReference>
<dbReference type="InterPro" id="IPR001304">
    <property type="entry name" value="C-type_lectin-like"/>
</dbReference>
<dbReference type="PROSITE" id="PS50041">
    <property type="entry name" value="C_TYPE_LECTIN_2"/>
    <property type="match status" value="1"/>
</dbReference>
<dbReference type="CDD" id="cd03603">
    <property type="entry name" value="CLECT_VCBS"/>
    <property type="match status" value="1"/>
</dbReference>
<proteinExistence type="predicted"/>
<comment type="caution">
    <text evidence="2">The sequence shown here is derived from an EMBL/GenBank/DDBJ whole genome shotgun (WGS) entry which is preliminary data.</text>
</comment>
<dbReference type="InterPro" id="IPR016186">
    <property type="entry name" value="C-type_lectin-like/link_sf"/>
</dbReference>
<dbReference type="SUPFAM" id="SSF56436">
    <property type="entry name" value="C-type lectin-like"/>
    <property type="match status" value="1"/>
</dbReference>
<accession>A0A095V314</accession>
<reference evidence="2 3" key="1">
    <citation type="submission" date="2014-09" db="EMBL/GenBank/DDBJ databases">
        <title>Whole Genome Shotgun of Flavobacterium aquatile LMG 4008.</title>
        <authorList>
            <person name="Gale A.N."/>
            <person name="Pipes S.E."/>
            <person name="Newman J.D."/>
        </authorList>
    </citation>
    <scope>NUCLEOTIDE SEQUENCE [LARGE SCALE GENOMIC DNA]</scope>
    <source>
        <strain evidence="2 3">LMG 4008</strain>
    </source>
</reference>
<keyword evidence="3" id="KW-1185">Reference proteome</keyword>
<dbReference type="Gene3D" id="3.10.100.10">
    <property type="entry name" value="Mannose-Binding Protein A, subunit A"/>
    <property type="match status" value="1"/>
</dbReference>